<dbReference type="EMBL" id="KQ257450">
    <property type="protein sequence ID" value="KND04795.1"/>
    <property type="molecule type" value="Genomic_DNA"/>
</dbReference>
<accession>A0A0L0HV69</accession>
<evidence type="ECO:0000256" key="1">
    <source>
        <dbReference type="SAM" id="MobiDB-lite"/>
    </source>
</evidence>
<dbReference type="PANTHER" id="PTHR38436:SF3">
    <property type="entry name" value="CARBOXYMETHYLENEBUTENOLIDASE-RELATED"/>
    <property type="match status" value="1"/>
</dbReference>
<evidence type="ECO:0000313" key="2">
    <source>
        <dbReference type="EMBL" id="KND04795.1"/>
    </source>
</evidence>
<feature type="region of interest" description="Disordered" evidence="1">
    <location>
        <begin position="251"/>
        <end position="324"/>
    </location>
</feature>
<feature type="compositionally biased region" description="Low complexity" evidence="1">
    <location>
        <begin position="303"/>
        <end position="320"/>
    </location>
</feature>
<reference evidence="2 3" key="1">
    <citation type="submission" date="2009-08" db="EMBL/GenBank/DDBJ databases">
        <title>The Genome Sequence of Spizellomyces punctatus strain DAOM BR117.</title>
        <authorList>
            <consortium name="The Broad Institute Genome Sequencing Platform"/>
            <person name="Russ C."/>
            <person name="Cuomo C."/>
            <person name="Shea T."/>
            <person name="Young S.K."/>
            <person name="Zeng Q."/>
            <person name="Koehrsen M."/>
            <person name="Haas B."/>
            <person name="Borodovsky M."/>
            <person name="Guigo R."/>
            <person name="Alvarado L."/>
            <person name="Berlin A."/>
            <person name="Bochicchio J."/>
            <person name="Borenstein D."/>
            <person name="Chapman S."/>
            <person name="Chen Z."/>
            <person name="Engels R."/>
            <person name="Freedman E."/>
            <person name="Gellesch M."/>
            <person name="Goldberg J."/>
            <person name="Griggs A."/>
            <person name="Gujja S."/>
            <person name="Heiman D."/>
            <person name="Hepburn T."/>
            <person name="Howarth C."/>
            <person name="Jen D."/>
            <person name="Larson L."/>
            <person name="Lewis B."/>
            <person name="Mehta T."/>
            <person name="Park D."/>
            <person name="Pearson M."/>
            <person name="Roberts A."/>
            <person name="Saif S."/>
            <person name="Shenoy N."/>
            <person name="Sisk P."/>
            <person name="Stolte C."/>
            <person name="Sykes S."/>
            <person name="Thomson T."/>
            <person name="Walk T."/>
            <person name="White J."/>
            <person name="Yandava C."/>
            <person name="Burger G."/>
            <person name="Gray M.W."/>
            <person name="Holland P.W.H."/>
            <person name="King N."/>
            <person name="Lang F.B.F."/>
            <person name="Roger A.J."/>
            <person name="Ruiz-Trillo I."/>
            <person name="Lander E."/>
            <person name="Nusbaum C."/>
        </authorList>
    </citation>
    <scope>NUCLEOTIDE SEQUENCE [LARGE SCALE GENOMIC DNA]</scope>
    <source>
        <strain evidence="2 3">DAOM BR117</strain>
    </source>
</reference>
<feature type="region of interest" description="Disordered" evidence="1">
    <location>
        <begin position="209"/>
        <end position="232"/>
    </location>
</feature>
<dbReference type="AlphaFoldDB" id="A0A0L0HV69"/>
<dbReference type="Gene3D" id="3.10.450.50">
    <property type="match status" value="1"/>
</dbReference>
<dbReference type="InterPro" id="IPR009959">
    <property type="entry name" value="Cyclase_SnoaL-like"/>
</dbReference>
<feature type="region of interest" description="Disordered" evidence="1">
    <location>
        <begin position="1"/>
        <end position="20"/>
    </location>
</feature>
<gene>
    <name evidence="2" type="ORF">SPPG_00498</name>
</gene>
<proteinExistence type="predicted"/>
<keyword evidence="3" id="KW-1185">Reference proteome</keyword>
<feature type="compositionally biased region" description="Polar residues" evidence="1">
    <location>
        <begin position="211"/>
        <end position="232"/>
    </location>
</feature>
<dbReference type="InterPro" id="IPR032710">
    <property type="entry name" value="NTF2-like_dom_sf"/>
</dbReference>
<feature type="compositionally biased region" description="Basic and acidic residues" evidence="1">
    <location>
        <begin position="271"/>
        <end position="281"/>
    </location>
</feature>
<dbReference type="eggNOG" id="ENOG502RYJ9">
    <property type="taxonomic scope" value="Eukaryota"/>
</dbReference>
<evidence type="ECO:0000313" key="3">
    <source>
        <dbReference type="Proteomes" id="UP000053201"/>
    </source>
</evidence>
<dbReference type="VEuPathDB" id="FungiDB:SPPG_00498"/>
<dbReference type="Proteomes" id="UP000053201">
    <property type="component" value="Unassembled WGS sequence"/>
</dbReference>
<dbReference type="STRING" id="645134.A0A0L0HV69"/>
<dbReference type="RefSeq" id="XP_016612834.1">
    <property type="nucleotide sequence ID" value="XM_016748823.1"/>
</dbReference>
<dbReference type="PANTHER" id="PTHR38436">
    <property type="entry name" value="POLYKETIDE CYCLASE SNOAL-LIKE DOMAIN"/>
    <property type="match status" value="1"/>
</dbReference>
<dbReference type="GO" id="GO:0030638">
    <property type="term" value="P:polyketide metabolic process"/>
    <property type="evidence" value="ECO:0007669"/>
    <property type="project" value="InterPro"/>
</dbReference>
<dbReference type="InParanoid" id="A0A0L0HV69"/>
<dbReference type="SUPFAM" id="SSF54427">
    <property type="entry name" value="NTF2-like"/>
    <property type="match status" value="1"/>
</dbReference>
<dbReference type="GeneID" id="27684220"/>
<dbReference type="OrthoDB" id="5440at2759"/>
<name>A0A0L0HV69_SPIPD</name>
<organism evidence="2 3">
    <name type="scientific">Spizellomyces punctatus (strain DAOM BR117)</name>
    <dbReference type="NCBI Taxonomy" id="645134"/>
    <lineage>
        <taxon>Eukaryota</taxon>
        <taxon>Fungi</taxon>
        <taxon>Fungi incertae sedis</taxon>
        <taxon>Chytridiomycota</taxon>
        <taxon>Chytridiomycota incertae sedis</taxon>
        <taxon>Chytridiomycetes</taxon>
        <taxon>Spizellomycetales</taxon>
        <taxon>Spizellomycetaceae</taxon>
        <taxon>Spizellomyces</taxon>
    </lineage>
</organism>
<protein>
    <recommendedName>
        <fullName evidence="4">SnoaL-like domain-containing protein</fullName>
    </recommendedName>
</protein>
<sequence>MTLESLWQTHRRTRGAPPKAVPSRFHSDCVISYVPTGATYRGHREIEVLLEQIRATYFYIEDTKILSTIYGQNDVVEESLLTVRHERPMEYLLPGVKDTGRTLTVAQITVSTFRGDKLASQRVYWDHASVLRQAGLLPQSVRGRAGGEIPVKVAGNDVENVVKAAFETETLKGDAQLPVQSSVETLDVQEVPVAPPQDTYVKHHENEWVGSGQSEDVKPTNNGDPVYQTSNVANISNPVTGKRQSVRLHAPPGGVSQISLATGNDLHPVSRRSDTTPRDSDMMATRNSYAARDRGSLGFATSAERPPAAAPLPAKGQAPPVTGQRVSVKLHAPPGGTSQIFFG</sequence>
<evidence type="ECO:0008006" key="4">
    <source>
        <dbReference type="Google" id="ProtNLM"/>
    </source>
</evidence>